<dbReference type="EMBL" id="BSYO01000017">
    <property type="protein sequence ID" value="GMH16815.1"/>
    <property type="molecule type" value="Genomic_DNA"/>
</dbReference>
<keyword evidence="4" id="KW-0238">DNA-binding</keyword>
<keyword evidence="6" id="KW-0804">Transcription</keyword>
<evidence type="ECO:0000259" key="10">
    <source>
        <dbReference type="Pfam" id="PF20451"/>
    </source>
</evidence>
<dbReference type="Pfam" id="PF20452">
    <property type="entry name" value="Calmod_bind_C"/>
    <property type="match status" value="1"/>
</dbReference>
<keyword evidence="7" id="KW-0539">Nucleus</keyword>
<keyword evidence="13" id="KW-1185">Reference proteome</keyword>
<feature type="domain" description="Calmodulin binding protein C-terminal" evidence="11">
    <location>
        <begin position="341"/>
        <end position="399"/>
    </location>
</feature>
<feature type="domain" description="Calmodulin binding protein-like N-terminal" evidence="9">
    <location>
        <begin position="111"/>
        <end position="257"/>
    </location>
</feature>
<dbReference type="PANTHER" id="PTHR31713">
    <property type="entry name" value="OS02G0177800 PROTEIN"/>
    <property type="match status" value="1"/>
</dbReference>
<keyword evidence="3" id="KW-0805">Transcription regulation</keyword>
<evidence type="ECO:0000256" key="2">
    <source>
        <dbReference type="ARBA" id="ARBA00007214"/>
    </source>
</evidence>
<dbReference type="PANTHER" id="PTHR31713:SF14">
    <property type="entry name" value="CALMODULIN-BINDING PROTEIN 60 A"/>
    <property type="match status" value="1"/>
</dbReference>
<evidence type="ECO:0000256" key="8">
    <source>
        <dbReference type="SAM" id="MobiDB-lite"/>
    </source>
</evidence>
<evidence type="ECO:0000256" key="1">
    <source>
        <dbReference type="ARBA" id="ARBA00004123"/>
    </source>
</evidence>
<feature type="region of interest" description="Disordered" evidence="8">
    <location>
        <begin position="1"/>
        <end position="51"/>
    </location>
</feature>
<dbReference type="InterPro" id="IPR046831">
    <property type="entry name" value="Calmodulin_bind_N"/>
</dbReference>
<accession>A0AAD3XUH1</accession>
<evidence type="ECO:0000259" key="11">
    <source>
        <dbReference type="Pfam" id="PF20452"/>
    </source>
</evidence>
<dbReference type="InterPro" id="IPR012416">
    <property type="entry name" value="CBP60"/>
</dbReference>
<feature type="compositionally biased region" description="Basic residues" evidence="8">
    <location>
        <begin position="8"/>
        <end position="24"/>
    </location>
</feature>
<dbReference type="GO" id="GO:0003700">
    <property type="term" value="F:DNA-binding transcription factor activity"/>
    <property type="evidence" value="ECO:0007669"/>
    <property type="project" value="TreeGrafter"/>
</dbReference>
<feature type="compositionally biased region" description="Basic and acidic residues" evidence="8">
    <location>
        <begin position="25"/>
        <end position="37"/>
    </location>
</feature>
<comment type="subcellular location">
    <subcellularLocation>
        <location evidence="1">Nucleus</location>
    </subcellularLocation>
</comment>
<comment type="caution">
    <text evidence="12">The sequence shown here is derived from an EMBL/GenBank/DDBJ whole genome shotgun (WGS) entry which is preliminary data.</text>
</comment>
<protein>
    <submittedName>
        <fullName evidence="12">Uncharacterized protein</fullName>
    </submittedName>
</protein>
<dbReference type="GO" id="GO:0080142">
    <property type="term" value="P:regulation of salicylic acid biosynthetic process"/>
    <property type="evidence" value="ECO:0007669"/>
    <property type="project" value="TreeGrafter"/>
</dbReference>
<dbReference type="GO" id="GO:0005634">
    <property type="term" value="C:nucleus"/>
    <property type="evidence" value="ECO:0007669"/>
    <property type="project" value="UniProtKB-SubCell"/>
</dbReference>
<dbReference type="InterPro" id="IPR046830">
    <property type="entry name" value="Calmod_bind_M"/>
</dbReference>
<dbReference type="InterPro" id="IPR046829">
    <property type="entry name" value="Calmod_bind_C"/>
</dbReference>
<evidence type="ECO:0000256" key="5">
    <source>
        <dbReference type="ARBA" id="ARBA00023159"/>
    </source>
</evidence>
<reference evidence="12" key="1">
    <citation type="submission" date="2023-05" db="EMBL/GenBank/DDBJ databases">
        <title>Nepenthes gracilis genome sequencing.</title>
        <authorList>
            <person name="Fukushima K."/>
        </authorList>
    </citation>
    <scope>NUCLEOTIDE SEQUENCE</scope>
    <source>
        <strain evidence="12">SING2019-196</strain>
    </source>
</reference>
<evidence type="ECO:0000313" key="12">
    <source>
        <dbReference type="EMBL" id="GMH16815.1"/>
    </source>
</evidence>
<dbReference type="GO" id="GO:0005516">
    <property type="term" value="F:calmodulin binding"/>
    <property type="evidence" value="ECO:0007669"/>
    <property type="project" value="InterPro"/>
</dbReference>
<evidence type="ECO:0000256" key="6">
    <source>
        <dbReference type="ARBA" id="ARBA00023163"/>
    </source>
</evidence>
<evidence type="ECO:0000256" key="3">
    <source>
        <dbReference type="ARBA" id="ARBA00023015"/>
    </source>
</evidence>
<comment type="similarity">
    <text evidence="2">Belongs to the plant ACBP60 protein family.</text>
</comment>
<dbReference type="GO" id="GO:0043565">
    <property type="term" value="F:sequence-specific DNA binding"/>
    <property type="evidence" value="ECO:0007669"/>
    <property type="project" value="TreeGrafter"/>
</dbReference>
<dbReference type="Proteomes" id="UP001279734">
    <property type="component" value="Unassembled WGS sequence"/>
</dbReference>
<organism evidence="12 13">
    <name type="scientific">Nepenthes gracilis</name>
    <name type="common">Slender pitcher plant</name>
    <dbReference type="NCBI Taxonomy" id="150966"/>
    <lineage>
        <taxon>Eukaryota</taxon>
        <taxon>Viridiplantae</taxon>
        <taxon>Streptophyta</taxon>
        <taxon>Embryophyta</taxon>
        <taxon>Tracheophyta</taxon>
        <taxon>Spermatophyta</taxon>
        <taxon>Magnoliopsida</taxon>
        <taxon>eudicotyledons</taxon>
        <taxon>Gunneridae</taxon>
        <taxon>Pentapetalae</taxon>
        <taxon>Caryophyllales</taxon>
        <taxon>Nepenthaceae</taxon>
        <taxon>Nepenthes</taxon>
    </lineage>
</organism>
<proteinExistence type="inferred from homology"/>
<sequence>MNANLGKGPKKRTVGAKQRYGCKKRQQDDADYDRSKGNLEGNTSPEDKRRKHSCFGGVEREAMLFETLQHMLEALVRKVVKEEVELALTKHLTCFKRSCEIDVFPSEFGRLQLRFLNTLSLPVFTGARIEGEDGSAIKVALIDSLTKEVVTSGPMSFAKVEIVVLEGDFDSDERESWTEEEFRNYIVKEREGKKPLLTGDVYLNLKDGVGFIGDISFADNSSWRRSRRFRLGARVMGNLDGIRLKEAKTEPFIVKDHRGELYKKHYPPKPSDEVWRLEKIGKDGAFHKRLNKERVRSVKDLLIMLHLRPARLRMILGPGMSAKMWEAIVEHAQTCVLDRRVFLYYAAGTQHPRKGVAFNEVGQVMGLISESHYASVDKLSENEKLDARDLVISASQNVVGVISFEDENSLRSAISNASCTSIIGSRRTENSDCSKLLESEKNSLDYMQPNPSSPDIISSFYSFGCMSSSDDYGLQSMEGFDLSFDRHLDLPTRVIDSVICDTESMARAFCDDGHVGFLDTACSIQSLNPMFEPQADFHSIISCFSVPSSGPIARGAQRRWKVIFSVLQWFFLMRIVVLRRARGEMKS</sequence>
<evidence type="ECO:0000259" key="9">
    <source>
        <dbReference type="Pfam" id="PF07887"/>
    </source>
</evidence>
<name>A0AAD3XUH1_NEPGR</name>
<keyword evidence="5" id="KW-0010">Activator</keyword>
<evidence type="ECO:0000256" key="7">
    <source>
        <dbReference type="ARBA" id="ARBA00023242"/>
    </source>
</evidence>
<dbReference type="Pfam" id="PF07887">
    <property type="entry name" value="Calmodulin_bind"/>
    <property type="match status" value="1"/>
</dbReference>
<dbReference type="AlphaFoldDB" id="A0AAD3XUH1"/>
<gene>
    <name evidence="12" type="ORF">Nepgr_018656</name>
</gene>
<evidence type="ECO:0000313" key="13">
    <source>
        <dbReference type="Proteomes" id="UP001279734"/>
    </source>
</evidence>
<dbReference type="Pfam" id="PF20451">
    <property type="entry name" value="Calmod_bind_M"/>
    <property type="match status" value="1"/>
</dbReference>
<evidence type="ECO:0000256" key="4">
    <source>
        <dbReference type="ARBA" id="ARBA00023125"/>
    </source>
</evidence>
<feature type="domain" description="Calmodulin binding protein central" evidence="10">
    <location>
        <begin position="270"/>
        <end position="335"/>
    </location>
</feature>